<dbReference type="SMART" id="SM00028">
    <property type="entry name" value="TPR"/>
    <property type="match status" value="5"/>
</dbReference>
<accession>A0A937FIM1</accession>
<name>A0A937FIM1_9CLOT</name>
<dbReference type="SUPFAM" id="SSF48452">
    <property type="entry name" value="TPR-like"/>
    <property type="match status" value="2"/>
</dbReference>
<feature type="transmembrane region" description="Helical" evidence="1">
    <location>
        <begin position="176"/>
        <end position="195"/>
    </location>
</feature>
<protein>
    <submittedName>
        <fullName evidence="2">Tetratricopeptide repeat protein</fullName>
    </submittedName>
</protein>
<dbReference type="Proteomes" id="UP000623681">
    <property type="component" value="Unassembled WGS sequence"/>
</dbReference>
<dbReference type="AlphaFoldDB" id="A0A937FIM1"/>
<evidence type="ECO:0000313" key="3">
    <source>
        <dbReference type="Proteomes" id="UP000623681"/>
    </source>
</evidence>
<dbReference type="EMBL" id="JAESWA010000028">
    <property type="protein sequence ID" value="MBL4933863.1"/>
    <property type="molecule type" value="Genomic_DNA"/>
</dbReference>
<proteinExistence type="predicted"/>
<dbReference type="Pfam" id="PF13174">
    <property type="entry name" value="TPR_6"/>
    <property type="match status" value="1"/>
</dbReference>
<keyword evidence="1" id="KW-0812">Transmembrane</keyword>
<evidence type="ECO:0000313" key="2">
    <source>
        <dbReference type="EMBL" id="MBL4933863.1"/>
    </source>
</evidence>
<sequence length="404" mass="46757">MKNQGNKLHNKAMYYYSNGELEKALNICEKGMSLGLSNASLINLKGLLLYIQGDYQGAKATWRICKDFNNDDIAKKYLHGLELDSDKEGMYRKALSLYNDVKIVEALEILDDCATSDFNFINVNVLRSKAYIKLGEWEKAQFYLMKLKEKDKNNKYIKEIEQEIALFTGEKKHLPIKLISVLGSIGLLVAIVIFLRTPIQNLFTKKEPPKNNVVIEVKEDTTAKENNQSKEEVVTKDWSLLQQYIDKKDYDSMLNFIRDVKIDSLDANQRKLYLESKDLLDKDGIKYFYDKANGFFKNKDFVNAISEYKKAYEVSEGNYLREHISYLIATSYESNQQVDKAIEAYKDYLKENEKGEYAAEVNYRLAILNKDINKDESVKYANVIKSTYKNSMYYNSNIKGILGE</sequence>
<gene>
    <name evidence="2" type="ORF">JK634_18930</name>
</gene>
<evidence type="ECO:0000256" key="1">
    <source>
        <dbReference type="SAM" id="Phobius"/>
    </source>
</evidence>
<keyword evidence="1" id="KW-0472">Membrane</keyword>
<dbReference type="InterPro" id="IPR011990">
    <property type="entry name" value="TPR-like_helical_dom_sf"/>
</dbReference>
<dbReference type="Gene3D" id="1.25.40.10">
    <property type="entry name" value="Tetratricopeptide repeat domain"/>
    <property type="match status" value="3"/>
</dbReference>
<dbReference type="InterPro" id="IPR019734">
    <property type="entry name" value="TPR_rpt"/>
</dbReference>
<dbReference type="RefSeq" id="WP_202769326.1">
    <property type="nucleotide sequence ID" value="NZ_JAESWA010000028.1"/>
</dbReference>
<organism evidence="2 3">
    <name type="scientific">Clostridium paridis</name>
    <dbReference type="NCBI Taxonomy" id="2803863"/>
    <lineage>
        <taxon>Bacteria</taxon>
        <taxon>Bacillati</taxon>
        <taxon>Bacillota</taxon>
        <taxon>Clostridia</taxon>
        <taxon>Eubacteriales</taxon>
        <taxon>Clostridiaceae</taxon>
        <taxon>Clostridium</taxon>
    </lineage>
</organism>
<keyword evidence="1" id="KW-1133">Transmembrane helix</keyword>
<comment type="caution">
    <text evidence="2">The sequence shown here is derived from an EMBL/GenBank/DDBJ whole genome shotgun (WGS) entry which is preliminary data.</text>
</comment>
<reference evidence="2" key="1">
    <citation type="submission" date="2021-01" db="EMBL/GenBank/DDBJ databases">
        <title>Genome public.</title>
        <authorList>
            <person name="Liu C."/>
            <person name="Sun Q."/>
        </authorList>
    </citation>
    <scope>NUCLEOTIDE SEQUENCE</scope>
    <source>
        <strain evidence="2">YIM B02565</strain>
    </source>
</reference>
<keyword evidence="3" id="KW-1185">Reference proteome</keyword>